<dbReference type="Proteomes" id="UP000324738">
    <property type="component" value="Unassembled WGS sequence"/>
</dbReference>
<protein>
    <submittedName>
        <fullName evidence="1">DUF2125 domain-containing protein</fullName>
    </submittedName>
</protein>
<dbReference type="EMBL" id="VTWH01000001">
    <property type="protein sequence ID" value="KAA0971587.1"/>
    <property type="molecule type" value="Genomic_DNA"/>
</dbReference>
<evidence type="ECO:0000313" key="2">
    <source>
        <dbReference type="Proteomes" id="UP000324738"/>
    </source>
</evidence>
<keyword evidence="2" id="KW-1185">Reference proteome</keyword>
<dbReference type="Pfam" id="PF09898">
    <property type="entry name" value="DUF2125"/>
    <property type="match status" value="1"/>
</dbReference>
<gene>
    <name evidence="1" type="ORF">FPY71_00140</name>
</gene>
<evidence type="ECO:0000313" key="1">
    <source>
        <dbReference type="EMBL" id="KAA0971587.1"/>
    </source>
</evidence>
<sequence>MPEKTTNRSDFLFCRNFGRKRKKFMNASSTRRLTPAMKAMIGVVIVALLLAAGLTAGWFYLAGEIDRRVAGAIDRAAGGGATIECEGRQVFGYPFRIGLGCDAVMVASPASGIRVSAGAFRTAAQIYDTNLVISELTGPVQVDAPNVPPLELSYSLAQSSTHFSGSRLQRFSLAIDNPSLALRQPAGEPSAPLAQSARLEVHARQNGQDLDLAVSDKAVTMSAPGLPALPPFDLATDASITGGAEWITGVLPGGRLETALRGRSGVLRQLQLTLQGGGAAEISGPFQFSPEGLLTGRFSIAVENPQAIADLVTSIAPAAAGVANAVAGGIGFAGRQVDGRSVIDIDVQNGRARLGFIPLGDIPPL</sequence>
<dbReference type="InterPro" id="IPR018666">
    <property type="entry name" value="DUF2125"/>
</dbReference>
<proteinExistence type="predicted"/>
<dbReference type="OrthoDB" id="7169664at2"/>
<comment type="caution">
    <text evidence="1">The sequence shown here is derived from an EMBL/GenBank/DDBJ whole genome shotgun (WGS) entry which is preliminary data.</text>
</comment>
<organism evidence="1 2">
    <name type="scientific">Aureimonas fodinaquatilis</name>
    <dbReference type="NCBI Taxonomy" id="2565783"/>
    <lineage>
        <taxon>Bacteria</taxon>
        <taxon>Pseudomonadati</taxon>
        <taxon>Pseudomonadota</taxon>
        <taxon>Alphaproteobacteria</taxon>
        <taxon>Hyphomicrobiales</taxon>
        <taxon>Aurantimonadaceae</taxon>
        <taxon>Aureimonas</taxon>
    </lineage>
</organism>
<accession>A0A5B0DXN7</accession>
<dbReference type="AlphaFoldDB" id="A0A5B0DXN7"/>
<name>A0A5B0DXN7_9HYPH</name>
<reference evidence="1 2" key="1">
    <citation type="submission" date="2019-08" db="EMBL/GenBank/DDBJ databases">
        <title>Aureimonas fodiniaquatilis sp. nov., isolated from a coal mine wastewater.</title>
        <authorList>
            <person name="Kim W."/>
        </authorList>
    </citation>
    <scope>NUCLEOTIDE SEQUENCE [LARGE SCALE GENOMIC DNA]</scope>
    <source>
        <strain evidence="1 2">CAU 1482</strain>
    </source>
</reference>